<dbReference type="AlphaFoldDB" id="A0A8W7PUZ9"/>
<accession>A0A8W7PUZ9</accession>
<feature type="compositionally biased region" description="Pro residues" evidence="1">
    <location>
        <begin position="38"/>
        <end position="55"/>
    </location>
</feature>
<protein>
    <submittedName>
        <fullName evidence="2">Uncharacterized protein</fullName>
    </submittedName>
</protein>
<feature type="region of interest" description="Disordered" evidence="1">
    <location>
        <begin position="13"/>
        <end position="69"/>
    </location>
</feature>
<reference evidence="2" key="1">
    <citation type="submission" date="2022-08" db="UniProtKB">
        <authorList>
            <consortium name="EnsemblMetazoa"/>
        </authorList>
    </citation>
    <scope>IDENTIFICATION</scope>
</reference>
<dbReference type="EnsemblMetazoa" id="ACOM037682-RA">
    <property type="protein sequence ID" value="ACOM037682-PA.1"/>
    <property type="gene ID" value="ACOM037682"/>
</dbReference>
<organism evidence="2">
    <name type="scientific">Anopheles coluzzii</name>
    <name type="common">African malaria mosquito</name>
    <dbReference type="NCBI Taxonomy" id="1518534"/>
    <lineage>
        <taxon>Eukaryota</taxon>
        <taxon>Metazoa</taxon>
        <taxon>Ecdysozoa</taxon>
        <taxon>Arthropoda</taxon>
        <taxon>Hexapoda</taxon>
        <taxon>Insecta</taxon>
        <taxon>Pterygota</taxon>
        <taxon>Neoptera</taxon>
        <taxon>Endopterygota</taxon>
        <taxon>Diptera</taxon>
        <taxon>Nematocera</taxon>
        <taxon>Culicoidea</taxon>
        <taxon>Culicidae</taxon>
        <taxon>Anophelinae</taxon>
        <taxon>Anopheles</taxon>
    </lineage>
</organism>
<proteinExistence type="predicted"/>
<name>A0A8W7PUZ9_ANOCL</name>
<sequence>MWSVCVGWLGANSRPRRRPATLGSENPIYETIDFPLRPRAPPPPPPPRTYPPGAPLPRRRNPPPMPPGGPVLGCRSRFALPDTDEPVWTDGPDAVWNPSYGMVAAGDAPPDCAGDGSPDDDDEMHYIVLLNLAVSLTAGEMQDVWTTLKEVGRRTKRRTVRNSIFTVRNKTPPSKKKNTKQICNQTRCLFNQSSCPEL</sequence>
<dbReference type="Proteomes" id="UP000075882">
    <property type="component" value="Unassembled WGS sequence"/>
</dbReference>
<evidence type="ECO:0000313" key="2">
    <source>
        <dbReference type="EnsemblMetazoa" id="ACOM037682-PA.1"/>
    </source>
</evidence>
<evidence type="ECO:0000256" key="1">
    <source>
        <dbReference type="SAM" id="MobiDB-lite"/>
    </source>
</evidence>